<keyword evidence="8 12" id="KW-1133">Transmembrane helix</keyword>
<organism evidence="14 15">
    <name type="scientific">Aegilops tauschii subsp. strangulata</name>
    <name type="common">Goatgrass</name>
    <dbReference type="NCBI Taxonomy" id="200361"/>
    <lineage>
        <taxon>Eukaryota</taxon>
        <taxon>Viridiplantae</taxon>
        <taxon>Streptophyta</taxon>
        <taxon>Embryophyta</taxon>
        <taxon>Tracheophyta</taxon>
        <taxon>Spermatophyta</taxon>
        <taxon>Magnoliopsida</taxon>
        <taxon>Liliopsida</taxon>
        <taxon>Poales</taxon>
        <taxon>Poaceae</taxon>
        <taxon>BOP clade</taxon>
        <taxon>Pooideae</taxon>
        <taxon>Triticodae</taxon>
        <taxon>Triticeae</taxon>
        <taxon>Triticinae</taxon>
        <taxon>Aegilops</taxon>
    </lineage>
</organism>
<dbReference type="Gramene" id="AET5Gv20956700.1">
    <property type="protein sequence ID" value="AET5Gv20956700.1"/>
    <property type="gene ID" value="AET5Gv20956700"/>
</dbReference>
<evidence type="ECO:0000259" key="13">
    <source>
        <dbReference type="Pfam" id="PF04116"/>
    </source>
</evidence>
<evidence type="ECO:0000256" key="3">
    <source>
        <dbReference type="ARBA" id="ARBA00011738"/>
    </source>
</evidence>
<evidence type="ECO:0000256" key="4">
    <source>
        <dbReference type="ARBA" id="ARBA00013146"/>
    </source>
</evidence>
<keyword evidence="7" id="KW-0521">NADP</keyword>
<dbReference type="PANTHER" id="PTHR11863">
    <property type="entry name" value="STEROL DESATURASE"/>
    <property type="match status" value="1"/>
</dbReference>
<proteinExistence type="inferred from homology"/>
<dbReference type="GO" id="GO:0005789">
    <property type="term" value="C:endoplasmic reticulum membrane"/>
    <property type="evidence" value="ECO:0007669"/>
    <property type="project" value="UniProtKB-SubCell"/>
</dbReference>
<reference evidence="14" key="4">
    <citation type="submission" date="2019-03" db="UniProtKB">
        <authorList>
            <consortium name="EnsemblPlants"/>
        </authorList>
    </citation>
    <scope>IDENTIFICATION</scope>
</reference>
<dbReference type="EnsemblPlants" id="AET5Gv20956700.1">
    <property type="protein sequence ID" value="AET5Gv20956700.1"/>
    <property type="gene ID" value="AET5Gv20956700"/>
</dbReference>
<dbReference type="AlphaFoldDB" id="A0A453LYH0"/>
<keyword evidence="15" id="KW-1185">Reference proteome</keyword>
<dbReference type="Pfam" id="PF04116">
    <property type="entry name" value="FA_hydroxylase"/>
    <property type="match status" value="1"/>
</dbReference>
<name>A0A453LYH0_AEGTS</name>
<dbReference type="Proteomes" id="UP000015105">
    <property type="component" value="Chromosome 5D"/>
</dbReference>
<dbReference type="GO" id="GO:0071771">
    <property type="term" value="F:aldehyde oxygenase (deformylating) activity"/>
    <property type="evidence" value="ECO:0007669"/>
    <property type="project" value="UniProtKB-EC"/>
</dbReference>
<protein>
    <recommendedName>
        <fullName evidence="4">aldehyde oxygenase (deformylating)</fullName>
        <ecNumber evidence="4">4.1.99.5</ecNumber>
    </recommendedName>
</protein>
<evidence type="ECO:0000256" key="5">
    <source>
        <dbReference type="ARBA" id="ARBA00022692"/>
    </source>
</evidence>
<keyword evidence="9 12" id="KW-0472">Membrane</keyword>
<evidence type="ECO:0000256" key="9">
    <source>
        <dbReference type="ARBA" id="ARBA00023136"/>
    </source>
</evidence>
<evidence type="ECO:0000256" key="2">
    <source>
        <dbReference type="ARBA" id="ARBA00009324"/>
    </source>
</evidence>
<feature type="domain" description="Fatty acid hydroxylase" evidence="13">
    <location>
        <begin position="154"/>
        <end position="288"/>
    </location>
</feature>
<evidence type="ECO:0000313" key="14">
    <source>
        <dbReference type="EnsemblPlants" id="AET5Gv20956700.1"/>
    </source>
</evidence>
<accession>A0A453LYH0</accession>
<comment type="similarity">
    <text evidence="2">Belongs to the sterol desaturase family.</text>
</comment>
<evidence type="ECO:0000256" key="8">
    <source>
        <dbReference type="ARBA" id="ARBA00022989"/>
    </source>
</evidence>
<evidence type="ECO:0000256" key="12">
    <source>
        <dbReference type="SAM" id="Phobius"/>
    </source>
</evidence>
<comment type="catalytic activity">
    <reaction evidence="11">
        <text>a long-chain fatty aldehyde + 2 NADPH + O2 + H(+) = a long-chain alkane + formate + 2 NADP(+) + H2O</text>
        <dbReference type="Rhea" id="RHEA:21440"/>
        <dbReference type="ChEBI" id="CHEBI:15377"/>
        <dbReference type="ChEBI" id="CHEBI:15378"/>
        <dbReference type="ChEBI" id="CHEBI:15379"/>
        <dbReference type="ChEBI" id="CHEBI:15740"/>
        <dbReference type="ChEBI" id="CHEBI:17176"/>
        <dbReference type="ChEBI" id="CHEBI:57783"/>
        <dbReference type="ChEBI" id="CHEBI:58349"/>
        <dbReference type="ChEBI" id="CHEBI:83563"/>
        <dbReference type="EC" id="4.1.99.5"/>
    </reaction>
</comment>
<keyword evidence="10" id="KW-0456">Lyase</keyword>
<dbReference type="GO" id="GO:0016491">
    <property type="term" value="F:oxidoreductase activity"/>
    <property type="evidence" value="ECO:0007669"/>
    <property type="project" value="InterPro"/>
</dbReference>
<evidence type="ECO:0000256" key="10">
    <source>
        <dbReference type="ARBA" id="ARBA00023239"/>
    </source>
</evidence>
<reference evidence="15" key="1">
    <citation type="journal article" date="2014" name="Science">
        <title>Ancient hybridizations among the ancestral genomes of bread wheat.</title>
        <authorList>
            <consortium name="International Wheat Genome Sequencing Consortium,"/>
            <person name="Marcussen T."/>
            <person name="Sandve S.R."/>
            <person name="Heier L."/>
            <person name="Spannagl M."/>
            <person name="Pfeifer M."/>
            <person name="Jakobsen K.S."/>
            <person name="Wulff B.B."/>
            <person name="Steuernagel B."/>
            <person name="Mayer K.F."/>
            <person name="Olsen O.A."/>
        </authorList>
    </citation>
    <scope>NUCLEOTIDE SEQUENCE [LARGE SCALE GENOMIC DNA]</scope>
    <source>
        <strain evidence="15">cv. AL8/78</strain>
    </source>
</reference>
<reference evidence="15" key="2">
    <citation type="journal article" date="2017" name="Nat. Plants">
        <title>The Aegilops tauschii genome reveals multiple impacts of transposons.</title>
        <authorList>
            <person name="Zhao G."/>
            <person name="Zou C."/>
            <person name="Li K."/>
            <person name="Wang K."/>
            <person name="Li T."/>
            <person name="Gao L."/>
            <person name="Zhang X."/>
            <person name="Wang H."/>
            <person name="Yang Z."/>
            <person name="Liu X."/>
            <person name="Jiang W."/>
            <person name="Mao L."/>
            <person name="Kong X."/>
            <person name="Jiao Y."/>
            <person name="Jia J."/>
        </authorList>
    </citation>
    <scope>NUCLEOTIDE SEQUENCE [LARGE SCALE GENOMIC DNA]</scope>
    <source>
        <strain evidence="15">cv. AL8/78</strain>
    </source>
</reference>
<evidence type="ECO:0000313" key="15">
    <source>
        <dbReference type="Proteomes" id="UP000015105"/>
    </source>
</evidence>
<keyword evidence="6" id="KW-0256">Endoplasmic reticulum</keyword>
<dbReference type="GO" id="GO:0005506">
    <property type="term" value="F:iron ion binding"/>
    <property type="evidence" value="ECO:0007669"/>
    <property type="project" value="InterPro"/>
</dbReference>
<keyword evidence="5 12" id="KW-0812">Transmembrane</keyword>
<evidence type="ECO:0000256" key="7">
    <source>
        <dbReference type="ARBA" id="ARBA00022857"/>
    </source>
</evidence>
<evidence type="ECO:0000256" key="6">
    <source>
        <dbReference type="ARBA" id="ARBA00022824"/>
    </source>
</evidence>
<dbReference type="InterPro" id="IPR050307">
    <property type="entry name" value="Sterol_Desaturase_Related"/>
</dbReference>
<comment type="subcellular location">
    <subcellularLocation>
        <location evidence="1">Endoplasmic reticulum membrane</location>
        <topology evidence="1">Multi-pass membrane protein</topology>
    </subcellularLocation>
</comment>
<reference evidence="14" key="3">
    <citation type="journal article" date="2017" name="Nature">
        <title>Genome sequence of the progenitor of the wheat D genome Aegilops tauschii.</title>
        <authorList>
            <person name="Luo M.C."/>
            <person name="Gu Y.Q."/>
            <person name="Puiu D."/>
            <person name="Wang H."/>
            <person name="Twardziok S.O."/>
            <person name="Deal K.R."/>
            <person name="Huo N."/>
            <person name="Zhu T."/>
            <person name="Wang L."/>
            <person name="Wang Y."/>
            <person name="McGuire P.E."/>
            <person name="Liu S."/>
            <person name="Long H."/>
            <person name="Ramasamy R.K."/>
            <person name="Rodriguez J.C."/>
            <person name="Van S.L."/>
            <person name="Yuan L."/>
            <person name="Wang Z."/>
            <person name="Xia Z."/>
            <person name="Xiao L."/>
            <person name="Anderson O.D."/>
            <person name="Ouyang S."/>
            <person name="Liang Y."/>
            <person name="Zimin A.V."/>
            <person name="Pertea G."/>
            <person name="Qi P."/>
            <person name="Bennetzen J.L."/>
            <person name="Dai X."/>
            <person name="Dawson M.W."/>
            <person name="Muller H.G."/>
            <person name="Kugler K."/>
            <person name="Rivarola-Duarte L."/>
            <person name="Spannagl M."/>
            <person name="Mayer K.F.X."/>
            <person name="Lu F.H."/>
            <person name="Bevan M.W."/>
            <person name="Leroy P."/>
            <person name="Li P."/>
            <person name="You F.M."/>
            <person name="Sun Q."/>
            <person name="Liu Z."/>
            <person name="Lyons E."/>
            <person name="Wicker T."/>
            <person name="Salzberg S.L."/>
            <person name="Devos K.M."/>
            <person name="Dvorak J."/>
        </authorList>
    </citation>
    <scope>NUCLEOTIDE SEQUENCE [LARGE SCALE GENOMIC DNA]</scope>
    <source>
        <strain evidence="14">cv. AL8/78</strain>
    </source>
</reference>
<dbReference type="STRING" id="200361.A0A453LYH0"/>
<feature type="transmembrane region" description="Helical" evidence="12">
    <location>
        <begin position="59"/>
        <end position="81"/>
    </location>
</feature>
<comment type="subunit">
    <text evidence="3">Homodimer.</text>
</comment>
<dbReference type="EC" id="4.1.99.5" evidence="4"/>
<evidence type="ECO:0000256" key="11">
    <source>
        <dbReference type="ARBA" id="ARBA00047909"/>
    </source>
</evidence>
<dbReference type="InterPro" id="IPR006694">
    <property type="entry name" value="Fatty_acid_hydroxylase"/>
</dbReference>
<reference evidence="14" key="5">
    <citation type="journal article" date="2021" name="G3 (Bethesda)">
        <title>Aegilops tauschii genome assembly Aet v5.0 features greater sequence contiguity and improved annotation.</title>
        <authorList>
            <person name="Wang L."/>
            <person name="Zhu T."/>
            <person name="Rodriguez J.C."/>
            <person name="Deal K.R."/>
            <person name="Dubcovsky J."/>
            <person name="McGuire P.E."/>
            <person name="Lux T."/>
            <person name="Spannagl M."/>
            <person name="Mayer K.F.X."/>
            <person name="Baldrich P."/>
            <person name="Meyers B.C."/>
            <person name="Huo N."/>
            <person name="Gu Y.Q."/>
            <person name="Zhou H."/>
            <person name="Devos K.M."/>
            <person name="Bennetzen J.L."/>
            <person name="Unver T."/>
            <person name="Budak H."/>
            <person name="Gulick P.J."/>
            <person name="Galiba G."/>
            <person name="Kalapos B."/>
            <person name="Nelson D.R."/>
            <person name="Li P."/>
            <person name="You F.M."/>
            <person name="Luo M.C."/>
            <person name="Dvorak J."/>
        </authorList>
    </citation>
    <scope>NUCLEOTIDE SEQUENCE [LARGE SCALE GENOMIC DNA]</scope>
    <source>
        <strain evidence="14">cv. AL8/78</strain>
    </source>
</reference>
<sequence>RVLLGYKKKNRRTEHELHPPPAMLPYATASDAEAALRRAMTRAEAAWFGYTAAKADYYLYYHTVAVLLAVYTLLPLMLALLELGAPALAMRYKLQPRGKRLSPAGFLRCYTDTPRFLLPLAAPVQLLSYPAVKMLGIRMGLPLPSAGEMAAQLLMYLLVEDYLSYWVHRLMHTKWCYDNIHHVHHEYTAPNGFVAPYMHWTEVLILTVPTVVGPVIAPCHMITFGIWFVIVAISAIETHCGYNFPFNPTKLIPLWGGAEFHDYHHYLGGNCQSNFATVFTYCDYLYGTDNAFRRHKAGQAKLKMVAEKNVEK</sequence>
<dbReference type="GO" id="GO:0008610">
    <property type="term" value="P:lipid biosynthetic process"/>
    <property type="evidence" value="ECO:0007669"/>
    <property type="project" value="InterPro"/>
</dbReference>
<evidence type="ECO:0000256" key="1">
    <source>
        <dbReference type="ARBA" id="ARBA00004477"/>
    </source>
</evidence>